<dbReference type="Gene3D" id="2.40.10.10">
    <property type="entry name" value="Trypsin-like serine proteases"/>
    <property type="match status" value="2"/>
</dbReference>
<evidence type="ECO:0008006" key="5">
    <source>
        <dbReference type="Google" id="ProtNLM"/>
    </source>
</evidence>
<feature type="signal peptide" evidence="2">
    <location>
        <begin position="1"/>
        <end position="26"/>
    </location>
</feature>
<dbReference type="InterPro" id="IPR009003">
    <property type="entry name" value="Peptidase_S1_PA"/>
</dbReference>
<sequence>MRFTHIRKLLTSAGVLVLATATPATAHTPHPVATAHASVTAAAATRTAPSVPSADGAGAAGQWTSEAAERFWTPRRMAAATPDSPRSEAPAGWKPSSLSGLAAAKNGHYFAGVPTVGTFFHYVRDPATDRLVGRFCSAGVVDSPQGNVILTAAHCSGGTKGMFVPRYDGASKKPTPYGRFPVQKWVRDSRWYRAGKEPTRDAYSDFDYAFARVGTNSHRQSVQKAVGAALKLGQVGGRYHQTVTVVGYPGSHNPKNRPIICPGVATRQLPGYRQMRMECGGFYGGTSGSPWITGLNSRTGSGTVIGNLGGYYGGGLENNSDRISFAVTYDKRALEIYDAAKNNRDPRQYPRGYSMYPTGGGLWTHARKMASGDYTGDGRTDMIVVWSDGEVTLYIGNGQGGFSGEKRITKSSTWKDAMVVTGGDFSGNDASDLIVVWVDGEVTLYTGSGHGDFAKETQLQKPNKTWRNATQITAGRYSSNKWTDDVMVRWVDGEVSLYTDVDGRGFLHEHKLKDPNKTWTHATILAAGNFTGGANWDVIVRWSDGELSLYRDAGASSVGTETQLKSSNKLWTHASVMTAGSYTQGQPNDLLVRWSDGETTLYTDTTTTLGREHMLVAPKAG</sequence>
<keyword evidence="4" id="KW-1185">Reference proteome</keyword>
<evidence type="ECO:0000313" key="3">
    <source>
        <dbReference type="EMBL" id="GAA3031464.1"/>
    </source>
</evidence>
<evidence type="ECO:0000256" key="1">
    <source>
        <dbReference type="ARBA" id="ARBA00022729"/>
    </source>
</evidence>
<dbReference type="Pfam" id="PF13517">
    <property type="entry name" value="FG-GAP_3"/>
    <property type="match status" value="1"/>
</dbReference>
<proteinExistence type="predicted"/>
<protein>
    <recommendedName>
        <fullName evidence="5">Peptidase S1 domain-containing protein</fullName>
    </recommendedName>
</protein>
<evidence type="ECO:0000256" key="2">
    <source>
        <dbReference type="SAM" id="SignalP"/>
    </source>
</evidence>
<name>A0ABP6L6G6_9ACTN</name>
<reference evidence="4" key="1">
    <citation type="journal article" date="2019" name="Int. J. Syst. Evol. Microbiol.">
        <title>The Global Catalogue of Microorganisms (GCM) 10K type strain sequencing project: providing services to taxonomists for standard genome sequencing and annotation.</title>
        <authorList>
            <consortium name="The Broad Institute Genomics Platform"/>
            <consortium name="The Broad Institute Genome Sequencing Center for Infectious Disease"/>
            <person name="Wu L."/>
            <person name="Ma J."/>
        </authorList>
    </citation>
    <scope>NUCLEOTIDE SEQUENCE [LARGE SCALE GENOMIC DNA]</scope>
    <source>
        <strain evidence="4">JCM 9091</strain>
    </source>
</reference>
<dbReference type="InterPro" id="IPR028994">
    <property type="entry name" value="Integrin_alpha_N"/>
</dbReference>
<gene>
    <name evidence="3" type="ORF">GCM10010448_11810</name>
</gene>
<dbReference type="RefSeq" id="WP_234513183.1">
    <property type="nucleotide sequence ID" value="NZ_BAAAUF010000010.1"/>
</dbReference>
<dbReference type="InterPro" id="IPR043504">
    <property type="entry name" value="Peptidase_S1_PA_chymotrypsin"/>
</dbReference>
<dbReference type="EMBL" id="BAAAUF010000010">
    <property type="protein sequence ID" value="GAA3031464.1"/>
    <property type="molecule type" value="Genomic_DNA"/>
</dbReference>
<evidence type="ECO:0000313" key="4">
    <source>
        <dbReference type="Proteomes" id="UP001501532"/>
    </source>
</evidence>
<dbReference type="SUPFAM" id="SSF69318">
    <property type="entry name" value="Integrin alpha N-terminal domain"/>
    <property type="match status" value="1"/>
</dbReference>
<feature type="chain" id="PRO_5047242737" description="Peptidase S1 domain-containing protein" evidence="2">
    <location>
        <begin position="27"/>
        <end position="621"/>
    </location>
</feature>
<dbReference type="SUPFAM" id="SSF50494">
    <property type="entry name" value="Trypsin-like serine proteases"/>
    <property type="match status" value="1"/>
</dbReference>
<comment type="caution">
    <text evidence="3">The sequence shown here is derived from an EMBL/GenBank/DDBJ whole genome shotgun (WGS) entry which is preliminary data.</text>
</comment>
<dbReference type="InterPro" id="IPR013517">
    <property type="entry name" value="FG-GAP"/>
</dbReference>
<dbReference type="Proteomes" id="UP001501532">
    <property type="component" value="Unassembled WGS sequence"/>
</dbReference>
<accession>A0ABP6L6G6</accession>
<keyword evidence="1 2" id="KW-0732">Signal</keyword>
<organism evidence="3 4">
    <name type="scientific">Streptomyces glomeratus</name>
    <dbReference type="NCBI Taxonomy" id="284452"/>
    <lineage>
        <taxon>Bacteria</taxon>
        <taxon>Bacillati</taxon>
        <taxon>Actinomycetota</taxon>
        <taxon>Actinomycetes</taxon>
        <taxon>Kitasatosporales</taxon>
        <taxon>Streptomycetaceae</taxon>
        <taxon>Streptomyces</taxon>
    </lineage>
</organism>